<dbReference type="Pfam" id="PF01136">
    <property type="entry name" value="Peptidase_U32"/>
    <property type="match status" value="1"/>
</dbReference>
<accession>A0A0F9GEV1</accession>
<dbReference type="PANTHER" id="PTHR30217:SF11">
    <property type="entry name" value="UBIQUINONE BIOSYNTHESIS PROTEIN UBIV"/>
    <property type="match status" value="1"/>
</dbReference>
<reference evidence="1" key="1">
    <citation type="journal article" date="2015" name="Nature">
        <title>Complex archaea that bridge the gap between prokaryotes and eukaryotes.</title>
        <authorList>
            <person name="Spang A."/>
            <person name="Saw J.H."/>
            <person name="Jorgensen S.L."/>
            <person name="Zaremba-Niedzwiedzka K."/>
            <person name="Martijn J."/>
            <person name="Lind A.E."/>
            <person name="van Eijk R."/>
            <person name="Schleper C."/>
            <person name="Guy L."/>
            <person name="Ettema T.J."/>
        </authorList>
    </citation>
    <scope>NUCLEOTIDE SEQUENCE</scope>
</reference>
<organism evidence="1">
    <name type="scientific">marine sediment metagenome</name>
    <dbReference type="NCBI Taxonomy" id="412755"/>
    <lineage>
        <taxon>unclassified sequences</taxon>
        <taxon>metagenomes</taxon>
        <taxon>ecological metagenomes</taxon>
    </lineage>
</organism>
<comment type="caution">
    <text evidence="1">The sequence shown here is derived from an EMBL/GenBank/DDBJ whole genome shotgun (WGS) entry which is preliminary data.</text>
</comment>
<protein>
    <recommendedName>
        <fullName evidence="2">Peptidase U32 collagenase domain-containing protein</fullName>
    </recommendedName>
</protein>
<sequence length="276" mass="29885">MKARCLRISVGPAPSHWGTGRLTSFYRQLARGPADYVYLGETVCSRRSRLAPDLADSLHEELSDAGKEVYASSLILTRTEAQCRDFDDLAGRIGRIEINGPAFLDLMRRYPAVGGMSLNVCNSTTARLFARRGARRIVLPCELGLQAIRCIAERSPVAVEVVVHGHLPVAMSGTCYTARCLGQGADGCGESCSRYPVGMVLEAGGRPMFRIDGPQTLSAGTHCLIEHLPALAAAGVHSVRILPQVNHTGRIVRIYRDVLDGRRDSRDALSELSALS</sequence>
<evidence type="ECO:0008006" key="2">
    <source>
        <dbReference type="Google" id="ProtNLM"/>
    </source>
</evidence>
<dbReference type="PANTHER" id="PTHR30217">
    <property type="entry name" value="PEPTIDASE U32 FAMILY"/>
    <property type="match status" value="1"/>
</dbReference>
<evidence type="ECO:0000313" key="1">
    <source>
        <dbReference type="EMBL" id="KKL97263.1"/>
    </source>
</evidence>
<dbReference type="InterPro" id="IPR051454">
    <property type="entry name" value="RNA/ubiquinone_mod_enzymes"/>
</dbReference>
<dbReference type="EMBL" id="LAZR01018208">
    <property type="protein sequence ID" value="KKL97263.1"/>
    <property type="molecule type" value="Genomic_DNA"/>
</dbReference>
<proteinExistence type="predicted"/>
<name>A0A0F9GEV1_9ZZZZ</name>
<dbReference type="InterPro" id="IPR001539">
    <property type="entry name" value="Peptidase_U32"/>
</dbReference>
<dbReference type="AlphaFoldDB" id="A0A0F9GEV1"/>
<feature type="non-terminal residue" evidence="1">
    <location>
        <position position="276"/>
    </location>
</feature>
<gene>
    <name evidence="1" type="ORF">LCGC14_1836210</name>
</gene>